<keyword evidence="2" id="KW-0812">Transmembrane</keyword>
<dbReference type="Proteomes" id="UP000679690">
    <property type="component" value="Unassembled WGS sequence"/>
</dbReference>
<feature type="transmembrane region" description="Helical" evidence="2">
    <location>
        <begin position="326"/>
        <end position="356"/>
    </location>
</feature>
<feature type="region of interest" description="Disordered" evidence="1">
    <location>
        <begin position="1"/>
        <end position="23"/>
    </location>
</feature>
<evidence type="ECO:0000313" key="4">
    <source>
        <dbReference type="Proteomes" id="UP000679690"/>
    </source>
</evidence>
<dbReference type="EMBL" id="JAGFNS010000030">
    <property type="protein sequence ID" value="MBO3742705.1"/>
    <property type="molecule type" value="Genomic_DNA"/>
</dbReference>
<evidence type="ECO:0000256" key="1">
    <source>
        <dbReference type="SAM" id="MobiDB-lite"/>
    </source>
</evidence>
<dbReference type="RefSeq" id="WP_208471896.1">
    <property type="nucleotide sequence ID" value="NZ_JAGFNS010000030.1"/>
</dbReference>
<evidence type="ECO:0000256" key="2">
    <source>
        <dbReference type="SAM" id="Phobius"/>
    </source>
</evidence>
<feature type="transmembrane region" description="Helical" evidence="2">
    <location>
        <begin position="53"/>
        <end position="75"/>
    </location>
</feature>
<feature type="transmembrane region" description="Helical" evidence="2">
    <location>
        <begin position="232"/>
        <end position="254"/>
    </location>
</feature>
<evidence type="ECO:0008006" key="5">
    <source>
        <dbReference type="Google" id="ProtNLM"/>
    </source>
</evidence>
<evidence type="ECO:0000313" key="3">
    <source>
        <dbReference type="EMBL" id="MBO3742705.1"/>
    </source>
</evidence>
<keyword evidence="4" id="KW-1185">Reference proteome</keyword>
<name>A0ABS3UVW4_9ACTN</name>
<feature type="transmembrane region" description="Helical" evidence="2">
    <location>
        <begin position="260"/>
        <end position="281"/>
    </location>
</feature>
<feature type="transmembrane region" description="Helical" evidence="2">
    <location>
        <begin position="584"/>
        <end position="607"/>
    </location>
</feature>
<feature type="transmembrane region" description="Helical" evidence="2">
    <location>
        <begin position="28"/>
        <end position="46"/>
    </location>
</feature>
<sequence>MSVGTAPEQTSAPATEQTQDTRGPLSPGWAAFLVALAGTAAALLYYDVPAGDLIKFAGYTLLAGTLPGMLIWRALRGGAGVLALDAAFGTVVGFVVELPVYLLARACGVPLAVLAWPVLTLVLFSALPGLRRHWRGSGRRLPVGVSWTVAIVMLYCVGRAMPQTFRSTGVIDPHRLGMILDFPFQFALVGLFKNGVALDVPWVEGVGLSYHWYVYPHGAAASWITGIEPEMLILRLLVVPMIAAFLLVLVALAHRLSGRWWAGALAVVLAFAGTAISPFAWDDRPMYNGVITEHFWQSPTQTYAVLLCATALYVLAGLFEPGPRRIAAWCTFAALTGVMAGAKATFMPILVCGLLLAVGVRLLRTRKLGAEAIALAITLAWFGFAQLVLYSGGAQGSTVDPLQTVKWTALGYAVLGMPDPANRYLPLVTLAATAVLAMAISWAGLAAVARRAFRWNPMVHVLLGIGLSGTVATWVFSHPGLSQGYFARSASPFLAVLSAVGLAALVPAGRKAPRRLIAGAAALGVVALVAVQFTAGRLRPPAPGTWSTLHAVAPYLLLTVILIAVAGALAVAGRRMRLDRRLTVAVMAVPFLAASIATGVIGSRGLWEPATAGHANRYPELNAVMPAGAAEAGRWLRAHSATGDLVATNSHCRFGANGCDSRDFWLAAYSERQVLVEGWSYTEPAFAAGGLWDHTLAASPFWDPALLAANDEVFYRPTAANTAAFTRAHGVRWLVAVGTTPDPARGVKAELHASPDLAQFATPRFRAGDITVYEVR</sequence>
<feature type="compositionally biased region" description="Polar residues" evidence="1">
    <location>
        <begin position="7"/>
        <end position="21"/>
    </location>
</feature>
<feature type="transmembrane region" description="Helical" evidence="2">
    <location>
        <begin position="141"/>
        <end position="158"/>
    </location>
</feature>
<feature type="transmembrane region" description="Helical" evidence="2">
    <location>
        <begin position="424"/>
        <end position="447"/>
    </location>
</feature>
<feature type="transmembrane region" description="Helical" evidence="2">
    <location>
        <begin position="111"/>
        <end position="129"/>
    </location>
</feature>
<feature type="transmembrane region" description="Helical" evidence="2">
    <location>
        <begin position="302"/>
        <end position="320"/>
    </location>
</feature>
<keyword evidence="2" id="KW-1133">Transmembrane helix</keyword>
<keyword evidence="2" id="KW-0472">Membrane</keyword>
<reference evidence="3 4" key="1">
    <citation type="submission" date="2021-03" db="EMBL/GenBank/DDBJ databases">
        <title>Actinoplanes flavus sp. nov., a novel actinomycete isolated from Coconut Palm rhizosphere soil.</title>
        <authorList>
            <person name="Luo X."/>
        </authorList>
    </citation>
    <scope>NUCLEOTIDE SEQUENCE [LARGE SCALE GENOMIC DNA]</scope>
    <source>
        <strain evidence="3 4">NEAU-H7</strain>
    </source>
</reference>
<feature type="transmembrane region" description="Helical" evidence="2">
    <location>
        <begin position="368"/>
        <end position="389"/>
    </location>
</feature>
<protein>
    <recommendedName>
        <fullName evidence="5">4-amino-4-deoxy-L-arabinose transferase</fullName>
    </recommendedName>
</protein>
<gene>
    <name evidence="3" type="ORF">J5X75_34860</name>
</gene>
<feature type="transmembrane region" description="Helical" evidence="2">
    <location>
        <begin position="81"/>
        <end position="104"/>
    </location>
</feature>
<proteinExistence type="predicted"/>
<feature type="transmembrane region" description="Helical" evidence="2">
    <location>
        <begin position="489"/>
        <end position="509"/>
    </location>
</feature>
<organism evidence="3 4">
    <name type="scientific">Actinoplanes flavus</name>
    <dbReference type="NCBI Taxonomy" id="2820290"/>
    <lineage>
        <taxon>Bacteria</taxon>
        <taxon>Bacillati</taxon>
        <taxon>Actinomycetota</taxon>
        <taxon>Actinomycetes</taxon>
        <taxon>Micromonosporales</taxon>
        <taxon>Micromonosporaceae</taxon>
        <taxon>Actinoplanes</taxon>
    </lineage>
</organism>
<feature type="transmembrane region" description="Helical" evidence="2">
    <location>
        <begin position="459"/>
        <end position="477"/>
    </location>
</feature>
<comment type="caution">
    <text evidence="3">The sequence shown here is derived from an EMBL/GenBank/DDBJ whole genome shotgun (WGS) entry which is preliminary data.</text>
</comment>
<accession>A0ABS3UVW4</accession>
<feature type="transmembrane region" description="Helical" evidence="2">
    <location>
        <begin position="555"/>
        <end position="572"/>
    </location>
</feature>
<feature type="transmembrane region" description="Helical" evidence="2">
    <location>
        <begin position="516"/>
        <end position="535"/>
    </location>
</feature>